<organism evidence="1 2">
    <name type="scientific">Sphingomonas mucosissima</name>
    <dbReference type="NCBI Taxonomy" id="370959"/>
    <lineage>
        <taxon>Bacteria</taxon>
        <taxon>Pseudomonadati</taxon>
        <taxon>Pseudomonadota</taxon>
        <taxon>Alphaproteobacteria</taxon>
        <taxon>Sphingomonadales</taxon>
        <taxon>Sphingomonadaceae</taxon>
        <taxon>Sphingomonas</taxon>
    </lineage>
</organism>
<keyword evidence="2" id="KW-1185">Reference proteome</keyword>
<gene>
    <name evidence="1" type="ORF">SPMU_00010</name>
</gene>
<comment type="caution">
    <text evidence="1">The sequence shown here is derived from an EMBL/GenBank/DDBJ whole genome shotgun (WGS) entry which is preliminary data.</text>
</comment>
<dbReference type="Proteomes" id="UP000197783">
    <property type="component" value="Unassembled WGS sequence"/>
</dbReference>
<proteinExistence type="predicted"/>
<sequence length="86" mass="9420">MAADEHIVHIDQQRQRKAEVAHRGHQLHDLLVGMFARVAGIGLNVGKRAITDGPEPLFEHSGKVSSFLACRSLRHVSSSRKNGQTG</sequence>
<dbReference type="AlphaFoldDB" id="A0A245ZPK1"/>
<protein>
    <submittedName>
        <fullName evidence="1">Uncharacterized protein</fullName>
    </submittedName>
</protein>
<evidence type="ECO:0000313" key="2">
    <source>
        <dbReference type="Proteomes" id="UP000197783"/>
    </source>
</evidence>
<reference evidence="1 2" key="1">
    <citation type="submission" date="2017-03" db="EMBL/GenBank/DDBJ databases">
        <title>Genome sequence of Sphingomonas mucosissima DSM 17494.</title>
        <authorList>
            <person name="Poehlein A."/>
            <person name="Wuebbeler J.H."/>
            <person name="Steinbuechel A."/>
            <person name="Daniel R."/>
        </authorList>
    </citation>
    <scope>NUCLEOTIDE SEQUENCE [LARGE SCALE GENOMIC DNA]</scope>
    <source>
        <strain evidence="1 2">DSM 17494</strain>
    </source>
</reference>
<evidence type="ECO:0000313" key="1">
    <source>
        <dbReference type="EMBL" id="OWK31684.1"/>
    </source>
</evidence>
<name>A0A245ZPK1_9SPHN</name>
<accession>A0A245ZPK1</accession>
<dbReference type="EMBL" id="NBBJ01000001">
    <property type="protein sequence ID" value="OWK31684.1"/>
    <property type="molecule type" value="Genomic_DNA"/>
</dbReference>